<dbReference type="PANTHER" id="PTHR23319:SF13">
    <property type="entry name" value="GRAM DOMAIN-CONTAINING PROTEIN"/>
    <property type="match status" value="1"/>
</dbReference>
<dbReference type="PANTHER" id="PTHR23319">
    <property type="entry name" value="GRAM DOMAIN CONTAINING 1B, ISOFORM E"/>
    <property type="match status" value="1"/>
</dbReference>
<feature type="region of interest" description="Disordered" evidence="1">
    <location>
        <begin position="19"/>
        <end position="88"/>
    </location>
</feature>
<dbReference type="GO" id="GO:0005789">
    <property type="term" value="C:endoplasmic reticulum membrane"/>
    <property type="evidence" value="ECO:0007669"/>
    <property type="project" value="TreeGrafter"/>
</dbReference>
<dbReference type="GO" id="GO:0032934">
    <property type="term" value="F:sterol binding"/>
    <property type="evidence" value="ECO:0007669"/>
    <property type="project" value="TreeGrafter"/>
</dbReference>
<name>A0A7F5R6I7_AGRPL</name>
<organism evidence="3 4">
    <name type="scientific">Agrilus planipennis</name>
    <name type="common">Emerald ash borer</name>
    <name type="synonym">Agrilus marcopoli</name>
    <dbReference type="NCBI Taxonomy" id="224129"/>
    <lineage>
        <taxon>Eukaryota</taxon>
        <taxon>Metazoa</taxon>
        <taxon>Ecdysozoa</taxon>
        <taxon>Arthropoda</taxon>
        <taxon>Hexapoda</taxon>
        <taxon>Insecta</taxon>
        <taxon>Pterygota</taxon>
        <taxon>Neoptera</taxon>
        <taxon>Endopterygota</taxon>
        <taxon>Coleoptera</taxon>
        <taxon>Polyphaga</taxon>
        <taxon>Elateriformia</taxon>
        <taxon>Buprestoidea</taxon>
        <taxon>Buprestidae</taxon>
        <taxon>Agrilinae</taxon>
        <taxon>Agrilus</taxon>
    </lineage>
</organism>
<dbReference type="CDD" id="cd13220">
    <property type="entry name" value="PH-GRAM_GRAMDC"/>
    <property type="match status" value="1"/>
</dbReference>
<dbReference type="GO" id="GO:0140268">
    <property type="term" value="C:endoplasmic reticulum-plasma membrane contact site"/>
    <property type="evidence" value="ECO:0007669"/>
    <property type="project" value="TreeGrafter"/>
</dbReference>
<evidence type="ECO:0000313" key="4">
    <source>
        <dbReference type="RefSeq" id="XP_025831586.1"/>
    </source>
</evidence>
<protein>
    <submittedName>
        <fullName evidence="4">GRAM domain-containing protein 2B-like</fullName>
    </submittedName>
</protein>
<dbReference type="Pfam" id="PF02893">
    <property type="entry name" value="GRAM"/>
    <property type="match status" value="1"/>
</dbReference>
<accession>A0A7F5R6I7</accession>
<evidence type="ECO:0000313" key="3">
    <source>
        <dbReference type="Proteomes" id="UP000192223"/>
    </source>
</evidence>
<dbReference type="GeneID" id="108743428"/>
<feature type="compositionally biased region" description="Low complexity" evidence="1">
    <location>
        <begin position="25"/>
        <end position="47"/>
    </location>
</feature>
<dbReference type="GO" id="GO:0032366">
    <property type="term" value="P:intracellular sterol transport"/>
    <property type="evidence" value="ECO:0007669"/>
    <property type="project" value="TreeGrafter"/>
</dbReference>
<feature type="domain" description="GRAM" evidence="2">
    <location>
        <begin position="89"/>
        <end position="156"/>
    </location>
</feature>
<evidence type="ECO:0000256" key="1">
    <source>
        <dbReference type="SAM" id="MobiDB-lite"/>
    </source>
</evidence>
<reference evidence="4" key="1">
    <citation type="submission" date="2025-08" db="UniProtKB">
        <authorList>
            <consortium name="RefSeq"/>
        </authorList>
    </citation>
    <scope>IDENTIFICATION</scope>
    <source>
        <tissue evidence="4">Entire body</tissue>
    </source>
</reference>
<dbReference type="InterPro" id="IPR011993">
    <property type="entry name" value="PH-like_dom_sf"/>
</dbReference>
<dbReference type="InParanoid" id="A0A7F5R6I7"/>
<dbReference type="GO" id="GO:0120015">
    <property type="term" value="F:sterol transfer activity"/>
    <property type="evidence" value="ECO:0007669"/>
    <property type="project" value="TreeGrafter"/>
</dbReference>
<feature type="compositionally biased region" description="Polar residues" evidence="1">
    <location>
        <begin position="48"/>
        <end position="63"/>
    </location>
</feature>
<dbReference type="Gene3D" id="2.30.29.30">
    <property type="entry name" value="Pleckstrin-homology domain (PH domain)/Phosphotyrosine-binding domain (PTB)"/>
    <property type="match status" value="1"/>
</dbReference>
<keyword evidence="3" id="KW-1185">Reference proteome</keyword>
<dbReference type="InterPro" id="IPR051482">
    <property type="entry name" value="Cholesterol_transport"/>
</dbReference>
<dbReference type="Proteomes" id="UP000192223">
    <property type="component" value="Unplaced"/>
</dbReference>
<sequence>MRKVSSNLVNLMGFVKEFKSDYDGNDSSSTSSSSSSSLDGSTDSSGGNIKQLSSSAPTMTAQARTPEPPSPKATTKEDKLPTTSKARQKKFHRHFPTVDLDEKVLNYYSCALIGDILLQGHLYITKNYFAFYSNVFGYVTKLLIPLLTVEKITKERTAKIIPNAVGVVTSEDKHVFGSLMSRDNTFRLMIKVWDAARNSAMQNSLHVEEELLVSSCIHYLQFSTQ</sequence>
<dbReference type="InterPro" id="IPR004182">
    <property type="entry name" value="GRAM"/>
</dbReference>
<dbReference type="AlphaFoldDB" id="A0A7F5R6I7"/>
<proteinExistence type="predicted"/>
<evidence type="ECO:0000259" key="2">
    <source>
        <dbReference type="SMART" id="SM00568"/>
    </source>
</evidence>
<dbReference type="RefSeq" id="XP_025831586.1">
    <property type="nucleotide sequence ID" value="XM_025975801.1"/>
</dbReference>
<dbReference type="SMART" id="SM00568">
    <property type="entry name" value="GRAM"/>
    <property type="match status" value="1"/>
</dbReference>
<dbReference type="GO" id="GO:0005886">
    <property type="term" value="C:plasma membrane"/>
    <property type="evidence" value="ECO:0007669"/>
    <property type="project" value="TreeGrafter"/>
</dbReference>
<dbReference type="KEGG" id="apln:108743428"/>
<dbReference type="OrthoDB" id="74360at2759"/>
<gene>
    <name evidence="4" type="primary">LOC108743428</name>
</gene>